<dbReference type="SUPFAM" id="SSF51905">
    <property type="entry name" value="FAD/NAD(P)-binding domain"/>
    <property type="match status" value="1"/>
</dbReference>
<keyword evidence="7" id="KW-1185">Reference proteome</keyword>
<evidence type="ECO:0000313" key="7">
    <source>
        <dbReference type="Proteomes" id="UP000678499"/>
    </source>
</evidence>
<dbReference type="AlphaFoldDB" id="A0A7R9GBG5"/>
<feature type="compositionally biased region" description="Low complexity" evidence="4">
    <location>
        <begin position="158"/>
        <end position="170"/>
    </location>
</feature>
<accession>A0A7R9GBG5</accession>
<sequence>MTKSFLCLLVNSSNSMCVYSPEVKPYKKSSSHSLCSKHARKGEKRRINCGSRLETVNSGHYCGKGVLITTEDGICEHFPSGSSYGEEVERDKRNGFDVQYDVSSFAEFGLKNVICDGKPLGTKYHPQISDVCHEIMAVARVFSRISSSTSRCWRHFGSKSGDSNSGNGSSTIDKEGKPRMRALKEMLNEKGEVVDSQLRAQKDFFSAPLKRDPNFPHYVDVVIIGGGAIGTATAFHIKQIHSKVNVLVVEKDPTYAKASTTLSVGGIRQQFSVPENIMMSQYGYDFIRNFQRNCSCEDVQPPDINFNPHGYVFAATEAGADTLRENYILQKDYGVKSTLLGPDDLQQRFPWMNVEGLALASVGTQGEGWFDPWALLYGMKAKASFLGTRYLEAEAIGFEFEELDNYLLSETVTVNFNRATSLLVKVRTPEGEQVKPIRAPYYILATGAHSADLAFAAQIGTGKGMLRHKLPIEPRKRYVYTIHAPDGPGLDCPFFIDPSGMYFRREGLGGVYLTGMSPAPEHEPDASNLDSVDFSYFDEQIWPLLAHRVPGFEKLKVRSGWAGYYDYNIMDQNPIIGPHPYHPNIIFASGFSGHGIQHSPAAGRGVAELVFHGEYRSINLGRFSYDRVMLNKPLQEVNVV</sequence>
<evidence type="ECO:0000256" key="1">
    <source>
        <dbReference type="ARBA" id="ARBA00023002"/>
    </source>
</evidence>
<dbReference type="Gene3D" id="3.50.50.60">
    <property type="entry name" value="FAD/NAD(P)-binding domain"/>
    <property type="match status" value="1"/>
</dbReference>
<dbReference type="PANTHER" id="PTHR13847:SF287">
    <property type="entry name" value="FAD-DEPENDENT OXIDOREDUCTASE DOMAIN-CONTAINING PROTEIN 1"/>
    <property type="match status" value="1"/>
</dbReference>
<dbReference type="EMBL" id="OA882605">
    <property type="protein sequence ID" value="CAD7276185.1"/>
    <property type="molecule type" value="Genomic_DNA"/>
</dbReference>
<dbReference type="OrthoDB" id="424974at2759"/>
<dbReference type="InterPro" id="IPR036188">
    <property type="entry name" value="FAD/NAD-bd_sf"/>
</dbReference>
<dbReference type="GO" id="GO:0032981">
    <property type="term" value="P:mitochondrial respiratory chain complex I assembly"/>
    <property type="evidence" value="ECO:0007669"/>
    <property type="project" value="TreeGrafter"/>
</dbReference>
<feature type="region of interest" description="Disordered" evidence="4">
    <location>
        <begin position="156"/>
        <end position="177"/>
    </location>
</feature>
<keyword evidence="1" id="KW-0560">Oxidoreductase</keyword>
<evidence type="ECO:0000256" key="2">
    <source>
        <dbReference type="ARBA" id="ARBA00039785"/>
    </source>
</evidence>
<dbReference type="GO" id="GO:0005739">
    <property type="term" value="C:mitochondrion"/>
    <property type="evidence" value="ECO:0007669"/>
    <property type="project" value="GOC"/>
</dbReference>
<proteinExistence type="predicted"/>
<comment type="function">
    <text evidence="3">Required for the assembly of the mitochondrial membrane respiratory chain NADH dehydrogenase (Complex I). Involved in mid-late stages of complex I assembly.</text>
</comment>
<dbReference type="Gene3D" id="3.30.9.10">
    <property type="entry name" value="D-Amino Acid Oxidase, subunit A, domain 2"/>
    <property type="match status" value="1"/>
</dbReference>
<name>A0A7R9GBG5_9CRUS</name>
<gene>
    <name evidence="6" type="ORF">NMOB1V02_LOCUS3961</name>
</gene>
<evidence type="ECO:0000256" key="3">
    <source>
        <dbReference type="ARBA" id="ARBA00046185"/>
    </source>
</evidence>
<feature type="domain" description="FAD dependent oxidoreductase" evidence="5">
    <location>
        <begin position="220"/>
        <end position="609"/>
    </location>
</feature>
<protein>
    <recommendedName>
        <fullName evidence="2">FAD-dependent oxidoreductase domain-containing protein 1</fullName>
    </recommendedName>
</protein>
<dbReference type="GO" id="GO:0016491">
    <property type="term" value="F:oxidoreductase activity"/>
    <property type="evidence" value="ECO:0007669"/>
    <property type="project" value="UniProtKB-KW"/>
</dbReference>
<dbReference type="Pfam" id="PF01266">
    <property type="entry name" value="DAO"/>
    <property type="match status" value="1"/>
</dbReference>
<evidence type="ECO:0000259" key="5">
    <source>
        <dbReference type="Pfam" id="PF01266"/>
    </source>
</evidence>
<organism evidence="6">
    <name type="scientific">Notodromas monacha</name>
    <dbReference type="NCBI Taxonomy" id="399045"/>
    <lineage>
        <taxon>Eukaryota</taxon>
        <taxon>Metazoa</taxon>
        <taxon>Ecdysozoa</taxon>
        <taxon>Arthropoda</taxon>
        <taxon>Crustacea</taxon>
        <taxon>Oligostraca</taxon>
        <taxon>Ostracoda</taxon>
        <taxon>Podocopa</taxon>
        <taxon>Podocopida</taxon>
        <taxon>Cypridocopina</taxon>
        <taxon>Cypridoidea</taxon>
        <taxon>Cyprididae</taxon>
        <taxon>Notodromas</taxon>
    </lineage>
</organism>
<reference evidence="6" key="1">
    <citation type="submission" date="2020-11" db="EMBL/GenBank/DDBJ databases">
        <authorList>
            <person name="Tran Van P."/>
        </authorList>
    </citation>
    <scope>NUCLEOTIDE SEQUENCE</scope>
</reference>
<evidence type="ECO:0000256" key="4">
    <source>
        <dbReference type="SAM" id="MobiDB-lite"/>
    </source>
</evidence>
<dbReference type="PANTHER" id="PTHR13847">
    <property type="entry name" value="SARCOSINE DEHYDROGENASE-RELATED"/>
    <property type="match status" value="1"/>
</dbReference>
<evidence type="ECO:0000313" key="6">
    <source>
        <dbReference type="EMBL" id="CAD7276185.1"/>
    </source>
</evidence>
<dbReference type="Proteomes" id="UP000678499">
    <property type="component" value="Unassembled WGS sequence"/>
</dbReference>
<dbReference type="EMBL" id="CAJPEX010000568">
    <property type="protein sequence ID" value="CAG0916337.1"/>
    <property type="molecule type" value="Genomic_DNA"/>
</dbReference>
<dbReference type="InterPro" id="IPR006076">
    <property type="entry name" value="FAD-dep_OxRdtase"/>
</dbReference>